<organism evidence="1 2">
    <name type="scientific">Paenibacillus tyrfis</name>
    <dbReference type="NCBI Taxonomy" id="1501230"/>
    <lineage>
        <taxon>Bacteria</taxon>
        <taxon>Bacillati</taxon>
        <taxon>Bacillota</taxon>
        <taxon>Bacilli</taxon>
        <taxon>Bacillales</taxon>
        <taxon>Paenibacillaceae</taxon>
        <taxon>Paenibacillus</taxon>
    </lineage>
</organism>
<reference evidence="1 2" key="1">
    <citation type="submission" date="2014-06" db="EMBL/GenBank/DDBJ databases">
        <title>Draft genome sequence of Paenibacillus sp. MSt1.</title>
        <authorList>
            <person name="Aw Y.K."/>
            <person name="Ong K.S."/>
            <person name="Gan H.M."/>
            <person name="Lee S.M."/>
        </authorList>
    </citation>
    <scope>NUCLEOTIDE SEQUENCE [LARGE SCALE GENOMIC DNA]</scope>
    <source>
        <strain evidence="1 2">MSt1</strain>
    </source>
</reference>
<protein>
    <submittedName>
        <fullName evidence="1">Uncharacterized protein</fullName>
    </submittedName>
</protein>
<dbReference type="EMBL" id="JNVM01000012">
    <property type="protein sequence ID" value="KEQ25074.1"/>
    <property type="molecule type" value="Genomic_DNA"/>
</dbReference>
<dbReference type="RefSeq" id="WP_036683479.1">
    <property type="nucleotide sequence ID" value="NZ_JNVM01000012.1"/>
</dbReference>
<accession>A0A081P301</accession>
<dbReference type="AlphaFoldDB" id="A0A081P301"/>
<dbReference type="OrthoDB" id="2625939at2"/>
<gene>
    <name evidence="1" type="ORF">ET33_05115</name>
</gene>
<keyword evidence="2" id="KW-1185">Reference proteome</keyword>
<evidence type="ECO:0000313" key="2">
    <source>
        <dbReference type="Proteomes" id="UP000028123"/>
    </source>
</evidence>
<evidence type="ECO:0000313" key="1">
    <source>
        <dbReference type="EMBL" id="KEQ25074.1"/>
    </source>
</evidence>
<name>A0A081P301_9BACL</name>
<dbReference type="Proteomes" id="UP000028123">
    <property type="component" value="Unassembled WGS sequence"/>
</dbReference>
<sequence length="87" mass="9898">MEWSLDLALLLALGLASLFVVPWFGWSGKQLTFVFEPAVELAKLPLKRHDRARKSPRTVFVRRKCPPRSSALSEEASAPFRWNEMVG</sequence>
<dbReference type="eggNOG" id="ENOG5032IIG">
    <property type="taxonomic scope" value="Bacteria"/>
</dbReference>
<comment type="caution">
    <text evidence="1">The sequence shown here is derived from an EMBL/GenBank/DDBJ whole genome shotgun (WGS) entry which is preliminary data.</text>
</comment>
<proteinExistence type="predicted"/>